<accession>A0ABS7CTS5</accession>
<comment type="caution">
    <text evidence="1">The sequence shown here is derived from an EMBL/GenBank/DDBJ whole genome shotgun (WGS) entry which is preliminary data.</text>
</comment>
<gene>
    <name evidence="1" type="ORF">K0O23_09030</name>
</gene>
<name>A0ABS7CTS5_9BACT</name>
<organism evidence="1 2">
    <name type="scientific">Pontibacter aydingkolensis</name>
    <dbReference type="NCBI Taxonomy" id="1911536"/>
    <lineage>
        <taxon>Bacteria</taxon>
        <taxon>Pseudomonadati</taxon>
        <taxon>Bacteroidota</taxon>
        <taxon>Cytophagia</taxon>
        <taxon>Cytophagales</taxon>
        <taxon>Hymenobacteraceae</taxon>
        <taxon>Pontibacter</taxon>
    </lineage>
</organism>
<reference evidence="1 2" key="1">
    <citation type="journal article" date="2016" name="Int. J. Syst. Evol. Microbiol.">
        <title>Pontibacter aydingkolensis sp. nov., isolated from soil of a salt lake.</title>
        <authorList>
            <person name="Osman G."/>
            <person name="Zhang T."/>
            <person name="Lou K."/>
            <person name="Gao Y."/>
            <person name="Chang W."/>
            <person name="Lin Q."/>
            <person name="Yang H.M."/>
            <person name="Huo X.D."/>
            <person name="Wang N."/>
        </authorList>
    </citation>
    <scope>NUCLEOTIDE SEQUENCE [LARGE SCALE GENOMIC DNA]</scope>
    <source>
        <strain evidence="1 2">KACC 19255</strain>
    </source>
</reference>
<evidence type="ECO:0000313" key="1">
    <source>
        <dbReference type="EMBL" id="MBW7467210.1"/>
    </source>
</evidence>
<dbReference type="RefSeq" id="WP_219877098.1">
    <property type="nucleotide sequence ID" value="NZ_JAHYXK010000006.1"/>
</dbReference>
<evidence type="ECO:0008006" key="3">
    <source>
        <dbReference type="Google" id="ProtNLM"/>
    </source>
</evidence>
<protein>
    <recommendedName>
        <fullName evidence="3">Lipopolysaccharide biosynthesis protein</fullName>
    </recommendedName>
</protein>
<dbReference type="EMBL" id="JAHYXK010000006">
    <property type="protein sequence ID" value="MBW7467210.1"/>
    <property type="molecule type" value="Genomic_DNA"/>
</dbReference>
<keyword evidence="2" id="KW-1185">Reference proteome</keyword>
<sequence>MQKDAVITLALNYEYKDLKVFLNSLNATGFDGVVFLIVNNRITPPLEAFRFSIEQVIIKGLKVDSIKYKLSIRELFTSFSRRRTSISIKDALSGSNFSDDEVLLKFARTYHCQLGRYAIYLLILQKNQFRKVFLTDSRDVFFQSNPFDNCQKGLHVFQENITQCIKDRWYNNQWVKLSTSYLNYLRIRNKGIFCSGTILGDHESTISFLKTFLLSVPENNLPFDIKGIDQGLFNVLIHTNKIQQPHIHSKQEHVLTLSALSKTDYSFDEDFIYNANGYKSAVVHQYDRCEDLVKFIVNKTESQKSF</sequence>
<proteinExistence type="predicted"/>
<evidence type="ECO:0000313" key="2">
    <source>
        <dbReference type="Proteomes" id="UP000813018"/>
    </source>
</evidence>
<dbReference type="Proteomes" id="UP000813018">
    <property type="component" value="Unassembled WGS sequence"/>
</dbReference>